<evidence type="ECO:0000313" key="3">
    <source>
        <dbReference type="EMBL" id="KOO25948.1"/>
    </source>
</evidence>
<dbReference type="PROSITE" id="PS50194">
    <property type="entry name" value="FILAMIN_REPEAT"/>
    <property type="match status" value="1"/>
</dbReference>
<organism evidence="3 4">
    <name type="scientific">Chrysochromulina tobinii</name>
    <dbReference type="NCBI Taxonomy" id="1460289"/>
    <lineage>
        <taxon>Eukaryota</taxon>
        <taxon>Haptista</taxon>
        <taxon>Haptophyta</taxon>
        <taxon>Prymnesiophyceae</taxon>
        <taxon>Prymnesiales</taxon>
        <taxon>Chrysochromulinaceae</taxon>
        <taxon>Chrysochromulina</taxon>
    </lineage>
</organism>
<evidence type="ECO:0000256" key="2">
    <source>
        <dbReference type="SAM" id="Coils"/>
    </source>
</evidence>
<dbReference type="Gene3D" id="2.60.40.10">
    <property type="entry name" value="Immunoglobulins"/>
    <property type="match status" value="1"/>
</dbReference>
<accession>A0A0M0JIB2</accession>
<proteinExistence type="predicted"/>
<name>A0A0M0JIB2_9EUKA</name>
<protein>
    <submittedName>
        <fullName evidence="3">Putative gelation factor</fullName>
    </submittedName>
</protein>
<keyword evidence="2" id="KW-0175">Coiled coil</keyword>
<dbReference type="InterPro" id="IPR014756">
    <property type="entry name" value="Ig_E-set"/>
</dbReference>
<gene>
    <name evidence="3" type="ORF">Ctob_012389</name>
</gene>
<dbReference type="SUPFAM" id="SSF81296">
    <property type="entry name" value="E set domains"/>
    <property type="match status" value="1"/>
</dbReference>
<feature type="coiled-coil region" evidence="2">
    <location>
        <begin position="229"/>
        <end position="256"/>
    </location>
</feature>
<feature type="coiled-coil region" evidence="2">
    <location>
        <begin position="422"/>
        <end position="505"/>
    </location>
</feature>
<dbReference type="InterPro" id="IPR017868">
    <property type="entry name" value="Filamin/ABP280_repeat-like"/>
</dbReference>
<comment type="caution">
    <text evidence="3">The sequence shown here is derived from an EMBL/GenBank/DDBJ whole genome shotgun (WGS) entry which is preliminary data.</text>
</comment>
<dbReference type="InterPro" id="IPR001298">
    <property type="entry name" value="Filamin/ABP280_rpt"/>
</dbReference>
<dbReference type="InterPro" id="IPR013783">
    <property type="entry name" value="Ig-like_fold"/>
</dbReference>
<dbReference type="Pfam" id="PF00630">
    <property type="entry name" value="Filamin"/>
    <property type="match status" value="1"/>
</dbReference>
<sequence length="814" mass="87475">MAMHAIEMVEKACAEAEEAHILAEDSSTEAQLAWNKAVSANKIRAEYEAAAARARADATRTMEEASTKAEEDAALRPSSEANAKAFLAKAAFARVTAAKALSETAAKSRIDATLSMMQAATDAGALAAAQSAARKAVEVVITCWELVAKLNAGKAIARAAAAARDASMLANKVLEEAETDTVKARQAALDAAARVVAAKSKAARMTTGRRTAEDAAEKAAAVRLSRPGVEAVKQEADAAVATLAAEEAAAKEVEAESIMELKAAASSRKVAEQAKSVWEQAARVAQETFDKKLELERDKAARVELMKATEVLAAEKNLVLAELDAKAEVARKAARGGAKSGKAIAERTEYESRKADFTANKAREIATVVNNEVHAHQAAINSFDEKIADVMVEYAALTANTDSLLLEANRLDADACELEAIADKANQAAKRARQKARDAHERKEMLARSVVEEYDAMIQDQKDAVDLAAAIREAQSLEQAALEELHKEEKMAHSLSETYQELEQLRKAADLDARQKAPLALNAAADEKGEGRMKLEAVKGTLGTPTQFTIEAFDETGSQQPDGGDTFLVCIRCTSQGTRIHARITDNGDGTYTVRFKPITWGACTVSVSLLKSHGIFGEPLPGSPFQCYISGVTPSASQCSVKPPMAPAIACVPTHFYVSFRDERAPGISNKSRTGSTKGSFKRNGEVLGYAHFTPPARPAASREVMTSTAKASYKDPNEKQPIVKYDPNALRNRLPVVFEGAAKPFARFCQVRNNHTYDFMNPGNGAKPPGFNPYRTTSQNFFAYDTQMLAVGESNQGIVSEKARNLHRQILQ</sequence>
<dbReference type="AlphaFoldDB" id="A0A0M0JIB2"/>
<reference evidence="4" key="1">
    <citation type="journal article" date="2015" name="PLoS Genet.">
        <title>Genome Sequence and Transcriptome Analyses of Chrysochromulina tobin: Metabolic Tools for Enhanced Algal Fitness in the Prominent Order Prymnesiales (Haptophyceae).</title>
        <authorList>
            <person name="Hovde B.T."/>
            <person name="Deodato C.R."/>
            <person name="Hunsperger H.M."/>
            <person name="Ryken S.A."/>
            <person name="Yost W."/>
            <person name="Jha R.K."/>
            <person name="Patterson J."/>
            <person name="Monnat R.J. Jr."/>
            <person name="Barlow S.B."/>
            <person name="Starkenburg S.R."/>
            <person name="Cattolico R.A."/>
        </authorList>
    </citation>
    <scope>NUCLEOTIDE SEQUENCE</scope>
    <source>
        <strain evidence="4">CCMP291</strain>
    </source>
</reference>
<feature type="repeat" description="Filamin" evidence="1">
    <location>
        <begin position="529"/>
        <end position="630"/>
    </location>
</feature>
<evidence type="ECO:0000313" key="4">
    <source>
        <dbReference type="Proteomes" id="UP000037460"/>
    </source>
</evidence>
<evidence type="ECO:0000256" key="1">
    <source>
        <dbReference type="PROSITE-ProRule" id="PRU00087"/>
    </source>
</evidence>
<dbReference type="SMART" id="SM00557">
    <property type="entry name" value="IG_FLMN"/>
    <property type="match status" value="1"/>
</dbReference>
<dbReference type="EMBL" id="JWZX01002909">
    <property type="protein sequence ID" value="KOO25948.1"/>
    <property type="molecule type" value="Genomic_DNA"/>
</dbReference>
<dbReference type="Proteomes" id="UP000037460">
    <property type="component" value="Unassembled WGS sequence"/>
</dbReference>
<dbReference type="OrthoDB" id="5334309at2759"/>
<keyword evidence="4" id="KW-1185">Reference proteome</keyword>